<dbReference type="EMBL" id="QXFU01001087">
    <property type="protein sequence ID" value="KAE9011125.1"/>
    <property type="molecule type" value="Genomic_DNA"/>
</dbReference>
<gene>
    <name evidence="3" type="ORF">PR001_g14672</name>
    <name evidence="2" type="ORF">PR002_g15183</name>
</gene>
<accession>A0A6A3LA63</accession>
<evidence type="ECO:0000313" key="5">
    <source>
        <dbReference type="Proteomes" id="UP000435112"/>
    </source>
</evidence>
<keyword evidence="1" id="KW-0732">Signal</keyword>
<dbReference type="Proteomes" id="UP000435112">
    <property type="component" value="Unassembled WGS sequence"/>
</dbReference>
<evidence type="ECO:0000313" key="3">
    <source>
        <dbReference type="EMBL" id="KAE9016376.1"/>
    </source>
</evidence>
<proteinExistence type="predicted"/>
<evidence type="ECO:0000313" key="2">
    <source>
        <dbReference type="EMBL" id="KAE9011125.1"/>
    </source>
</evidence>
<evidence type="ECO:0008006" key="6">
    <source>
        <dbReference type="Google" id="ProtNLM"/>
    </source>
</evidence>
<feature type="chain" id="PRO_5036164930" description="RxLR effector protein" evidence="1">
    <location>
        <begin position="19"/>
        <end position="70"/>
    </location>
</feature>
<dbReference type="AlphaFoldDB" id="A0A6A3LA63"/>
<evidence type="ECO:0000256" key="1">
    <source>
        <dbReference type="SAM" id="SignalP"/>
    </source>
</evidence>
<name>A0A6A3LA63_9STRA</name>
<sequence>MNSATLLVVVACLNAVAAAHTAVGRVLCPPTSTMMLPLPPGPGLPLEPSSKKAKDVEGVVVFVVLVTLVT</sequence>
<protein>
    <recommendedName>
        <fullName evidence="6">RxLR effector protein</fullName>
    </recommendedName>
</protein>
<organism evidence="3 4">
    <name type="scientific">Phytophthora rubi</name>
    <dbReference type="NCBI Taxonomy" id="129364"/>
    <lineage>
        <taxon>Eukaryota</taxon>
        <taxon>Sar</taxon>
        <taxon>Stramenopiles</taxon>
        <taxon>Oomycota</taxon>
        <taxon>Peronosporomycetes</taxon>
        <taxon>Peronosporales</taxon>
        <taxon>Peronosporaceae</taxon>
        <taxon>Phytophthora</taxon>
    </lineage>
</organism>
<dbReference type="Proteomes" id="UP000429607">
    <property type="component" value="Unassembled WGS sequence"/>
</dbReference>
<reference evidence="4 5" key="1">
    <citation type="submission" date="2018-09" db="EMBL/GenBank/DDBJ databases">
        <title>Genomic investigation of the strawberry pathogen Phytophthora fragariae indicates pathogenicity is determined by transcriptional variation in three key races.</title>
        <authorList>
            <person name="Adams T.M."/>
            <person name="Armitage A.D."/>
            <person name="Sobczyk M.K."/>
            <person name="Bates H.J."/>
            <person name="Dunwell J.M."/>
            <person name="Nellist C.F."/>
            <person name="Harrison R.J."/>
        </authorList>
    </citation>
    <scope>NUCLEOTIDE SEQUENCE [LARGE SCALE GENOMIC DNA]</scope>
    <source>
        <strain evidence="3 4">SCRP249</strain>
        <strain evidence="2 5">SCRP324</strain>
    </source>
</reference>
<dbReference type="EMBL" id="QXFV01001063">
    <property type="protein sequence ID" value="KAE9016376.1"/>
    <property type="molecule type" value="Genomic_DNA"/>
</dbReference>
<evidence type="ECO:0000313" key="4">
    <source>
        <dbReference type="Proteomes" id="UP000429607"/>
    </source>
</evidence>
<feature type="signal peptide" evidence="1">
    <location>
        <begin position="1"/>
        <end position="18"/>
    </location>
</feature>
<comment type="caution">
    <text evidence="3">The sequence shown here is derived from an EMBL/GenBank/DDBJ whole genome shotgun (WGS) entry which is preliminary data.</text>
</comment>